<feature type="signal peptide" evidence="1">
    <location>
        <begin position="1"/>
        <end position="22"/>
    </location>
</feature>
<gene>
    <name evidence="2" type="ORF">CQA63_07380</name>
</gene>
<protein>
    <recommendedName>
        <fullName evidence="4">Outer membrane beta-barrel protein</fullName>
    </recommendedName>
</protein>
<feature type="chain" id="PRO_5017607130" description="Outer membrane beta-barrel protein" evidence="1">
    <location>
        <begin position="23"/>
        <end position="291"/>
    </location>
</feature>
<accession>A0A3D8I2A4</accession>
<dbReference type="AlphaFoldDB" id="A0A3D8I2A4"/>
<sequence>MRFRILCILALPFMLFAKPVSVDEILTNDKQFKLIGSFSYLNLLRKSQSLQTIPVQNHDNSFIHIPFYGYEHVNQDYLTFSLNARYGIHKRVEIFTTLYSFYQHSHLESNGSFSTQSNGDISSLNLGLLIEAKKEGKTPAILLGIGSDIAEKVYFPNMQKSWQYAKGYSLYALSFYTIEPIVLLLQANLGLNLAKRHNNISMDLGEVFVLSPMLYFAINPYISLNFGVRYQYQSRDKLNQQVISHNASSVGYVFGLAYELKNKLILFMDTERFDTQTYSSNTITLSLSYRI</sequence>
<dbReference type="Proteomes" id="UP000256599">
    <property type="component" value="Unassembled WGS sequence"/>
</dbReference>
<evidence type="ECO:0000313" key="3">
    <source>
        <dbReference type="Proteomes" id="UP000256599"/>
    </source>
</evidence>
<dbReference type="SUPFAM" id="SSF56935">
    <property type="entry name" value="Porins"/>
    <property type="match status" value="1"/>
</dbReference>
<keyword evidence="1" id="KW-0732">Signal</keyword>
<dbReference type="SUPFAM" id="SSF56925">
    <property type="entry name" value="OMPA-like"/>
    <property type="match status" value="1"/>
</dbReference>
<evidence type="ECO:0000256" key="1">
    <source>
        <dbReference type="SAM" id="SignalP"/>
    </source>
</evidence>
<evidence type="ECO:0008006" key="4">
    <source>
        <dbReference type="Google" id="ProtNLM"/>
    </source>
</evidence>
<keyword evidence="3" id="KW-1185">Reference proteome</keyword>
<dbReference type="OrthoDB" id="5320087at2"/>
<name>A0A3D8I2A4_9HELI</name>
<evidence type="ECO:0000313" key="2">
    <source>
        <dbReference type="EMBL" id="RDU59259.1"/>
    </source>
</evidence>
<dbReference type="EMBL" id="NXLR01000015">
    <property type="protein sequence ID" value="RDU59259.1"/>
    <property type="molecule type" value="Genomic_DNA"/>
</dbReference>
<proteinExistence type="predicted"/>
<comment type="caution">
    <text evidence="2">The sequence shown here is derived from an EMBL/GenBank/DDBJ whole genome shotgun (WGS) entry which is preliminary data.</text>
</comment>
<organism evidence="2 3">
    <name type="scientific">Helicobacter marmotae</name>
    <dbReference type="NCBI Taxonomy" id="152490"/>
    <lineage>
        <taxon>Bacteria</taxon>
        <taxon>Pseudomonadati</taxon>
        <taxon>Campylobacterota</taxon>
        <taxon>Epsilonproteobacteria</taxon>
        <taxon>Campylobacterales</taxon>
        <taxon>Helicobacteraceae</taxon>
        <taxon>Helicobacter</taxon>
    </lineage>
</organism>
<reference evidence="2 3" key="1">
    <citation type="submission" date="2018-04" db="EMBL/GenBank/DDBJ databases">
        <title>Novel Campyloabacter and Helicobacter Species and Strains.</title>
        <authorList>
            <person name="Mannion A.J."/>
            <person name="Shen Z."/>
            <person name="Fox J.G."/>
        </authorList>
    </citation>
    <scope>NUCLEOTIDE SEQUENCE [LARGE SCALE GENOMIC DNA]</scope>
    <source>
        <strain evidence="2 3">MIT 98-6070</strain>
    </source>
</reference>
<dbReference type="InterPro" id="IPR011250">
    <property type="entry name" value="OMP/PagP_B-barrel"/>
</dbReference>
<dbReference type="RefSeq" id="WP_104700511.1">
    <property type="nucleotide sequence ID" value="NZ_FZPP01000037.1"/>
</dbReference>